<protein>
    <recommendedName>
        <fullName evidence="2">FCP1 homology domain-containing protein</fullName>
    </recommendedName>
</protein>
<dbReference type="AlphaFoldDB" id="A0A6C0FF69"/>
<evidence type="ECO:0008006" key="2">
    <source>
        <dbReference type="Google" id="ProtNLM"/>
    </source>
</evidence>
<accession>A0A6C0FF69</accession>
<proteinExistence type="predicted"/>
<dbReference type="InterPro" id="IPR036412">
    <property type="entry name" value="HAD-like_sf"/>
</dbReference>
<dbReference type="Pfam" id="PF13419">
    <property type="entry name" value="HAD_2"/>
    <property type="match status" value="1"/>
</dbReference>
<evidence type="ECO:0000313" key="1">
    <source>
        <dbReference type="EMBL" id="QHT39193.1"/>
    </source>
</evidence>
<dbReference type="SUPFAM" id="SSF56784">
    <property type="entry name" value="HAD-like"/>
    <property type="match status" value="1"/>
</dbReference>
<dbReference type="EMBL" id="MN738839">
    <property type="protein sequence ID" value="QHT39193.1"/>
    <property type="molecule type" value="Genomic_DNA"/>
</dbReference>
<name>A0A6C0FF69_9ZZZZ</name>
<dbReference type="InterPro" id="IPR041492">
    <property type="entry name" value="HAD_2"/>
</dbReference>
<organism evidence="1">
    <name type="scientific">viral metagenome</name>
    <dbReference type="NCBI Taxonomy" id="1070528"/>
    <lineage>
        <taxon>unclassified sequences</taxon>
        <taxon>metagenomes</taxon>
        <taxon>organismal metagenomes</taxon>
    </lineage>
</organism>
<sequence length="155" mass="18602">MIYFLFDLDDTLIIHDHGRHLNYEMIQPDYRLNNLLSKLRGESHIYTNGTAGHALECIERMNIKHNFTKIYSRDTLPFMKPDFRSFKVVQGDIQRNYNDKFLFFDDQLDNLKIAKSLGWFTFWIHPDYTEAGNYSFITMAFPNIYECLTYLENKY</sequence>
<reference evidence="1" key="1">
    <citation type="journal article" date="2020" name="Nature">
        <title>Giant virus diversity and host interactions through global metagenomics.</title>
        <authorList>
            <person name="Schulz F."/>
            <person name="Roux S."/>
            <person name="Paez-Espino D."/>
            <person name="Jungbluth S."/>
            <person name="Walsh D.A."/>
            <person name="Denef V.J."/>
            <person name="McMahon K.D."/>
            <person name="Konstantinidis K.T."/>
            <person name="Eloe-Fadrosh E.A."/>
            <person name="Kyrpides N.C."/>
            <person name="Woyke T."/>
        </authorList>
    </citation>
    <scope>NUCLEOTIDE SEQUENCE</scope>
    <source>
        <strain evidence="1">GVMAG-S-ERX556126-94</strain>
    </source>
</reference>
<dbReference type="InterPro" id="IPR023214">
    <property type="entry name" value="HAD_sf"/>
</dbReference>
<dbReference type="Gene3D" id="3.40.50.1000">
    <property type="entry name" value="HAD superfamily/HAD-like"/>
    <property type="match status" value="1"/>
</dbReference>